<dbReference type="InterPro" id="IPR000668">
    <property type="entry name" value="Peptidase_C1A_C"/>
</dbReference>
<dbReference type="PROSITE" id="PS00639">
    <property type="entry name" value="THIOL_PROTEASE_HIS"/>
    <property type="match status" value="1"/>
</dbReference>
<evidence type="ECO:0000256" key="2">
    <source>
        <dbReference type="ARBA" id="ARBA00022670"/>
    </source>
</evidence>
<dbReference type="CDD" id="cd02248">
    <property type="entry name" value="Peptidase_C1A"/>
    <property type="match status" value="1"/>
</dbReference>
<evidence type="ECO:0000256" key="3">
    <source>
        <dbReference type="ARBA" id="ARBA00022801"/>
    </source>
</evidence>
<protein>
    <submittedName>
        <fullName evidence="10">Papain family cysteine protease</fullName>
    </submittedName>
</protein>
<dbReference type="InterPro" id="IPR039417">
    <property type="entry name" value="Peptidase_C1A_papain-like"/>
</dbReference>
<dbReference type="GO" id="GO:0006508">
    <property type="term" value="P:proteolysis"/>
    <property type="evidence" value="ECO:0007669"/>
    <property type="project" value="UniProtKB-KW"/>
</dbReference>
<keyword evidence="2 10" id="KW-0645">Protease</keyword>
<evidence type="ECO:0000256" key="4">
    <source>
        <dbReference type="ARBA" id="ARBA00022807"/>
    </source>
</evidence>
<dbReference type="SUPFAM" id="SSF54001">
    <property type="entry name" value="Cysteine proteinases"/>
    <property type="match status" value="1"/>
</dbReference>
<keyword evidence="5" id="KW-0865">Zymogen</keyword>
<dbReference type="InterPro" id="IPR013128">
    <property type="entry name" value="Peptidase_C1A"/>
</dbReference>
<evidence type="ECO:0000259" key="9">
    <source>
        <dbReference type="SMART" id="SM00848"/>
    </source>
</evidence>
<evidence type="ECO:0000259" key="8">
    <source>
        <dbReference type="SMART" id="SM00645"/>
    </source>
</evidence>
<dbReference type="Pfam" id="PF08246">
    <property type="entry name" value="Inhibitor_I29"/>
    <property type="match status" value="1"/>
</dbReference>
<dbReference type="InterPro" id="IPR025661">
    <property type="entry name" value="Pept_asp_AS"/>
</dbReference>
<reference evidence="10 11" key="1">
    <citation type="submission" date="2023-09" db="EMBL/GenBank/DDBJ databases">
        <title>Nesidiocoris tenuis whole genome shotgun sequence.</title>
        <authorList>
            <person name="Shibata T."/>
            <person name="Shimoda M."/>
            <person name="Kobayashi T."/>
            <person name="Uehara T."/>
        </authorList>
    </citation>
    <scope>NUCLEOTIDE SEQUENCE [LARGE SCALE GENOMIC DNA]</scope>
    <source>
        <strain evidence="10 11">Japan</strain>
    </source>
</reference>
<dbReference type="InterPro" id="IPR038765">
    <property type="entry name" value="Papain-like_cys_pep_sf"/>
</dbReference>
<evidence type="ECO:0000256" key="1">
    <source>
        <dbReference type="ARBA" id="ARBA00008455"/>
    </source>
</evidence>
<keyword evidence="4" id="KW-0788">Thiol protease</keyword>
<dbReference type="InterPro" id="IPR000169">
    <property type="entry name" value="Pept_cys_AS"/>
</dbReference>
<dbReference type="InterPro" id="IPR013201">
    <property type="entry name" value="Prot_inhib_I29"/>
</dbReference>
<evidence type="ECO:0000313" key="10">
    <source>
        <dbReference type="EMBL" id="BES91940.1"/>
    </source>
</evidence>
<dbReference type="GO" id="GO:0008233">
    <property type="term" value="F:peptidase activity"/>
    <property type="evidence" value="ECO:0007669"/>
    <property type="project" value="UniProtKB-KW"/>
</dbReference>
<evidence type="ECO:0000256" key="5">
    <source>
        <dbReference type="ARBA" id="ARBA00023145"/>
    </source>
</evidence>
<accession>A0ABN7AI50</accession>
<evidence type="ECO:0000256" key="6">
    <source>
        <dbReference type="ARBA" id="ARBA00023157"/>
    </source>
</evidence>
<sequence>MKEIILLAGVVALSTATCKIDSPPLWPSAYSVQGAISIPYTELYEPFQAWFDGNVGNSRIDYYGGTAKTFQLSNWPTNKGSNVKIVPVTTEEELNKITCMKTEGSSPGDTTPQSILPDISNFTCLGLGKINGEDAEQWTHTDQVEEKISKYVMWVKRKQSANGKEIAVPVYYEMRGYDSLLGSHYDHYYISYNSYVPSAPAKSIWQVPEKMKCGGFPGPGISNLATFNPMKEFVHNDDEHHDAAWMSFVAEHNKSYEQTEHAFRKHIFKQNHRFIQSHNRANHGYKLKVNHLSDRTTDELKSLRGKKYTPGYKGGSSFPYTDEEIHTLAQALPKNFDWRLYGAVNHVKDQSICGSCWSFGTTGTIEGAYFLKTGKLISLSEQALIDCSWGYGNDGCDGGEDFRSYQWIMKHGGIPIEDEYGQYLGMDGKCHIDQVKLVSPITGWVDVTPRHEKALRLAIFKHGPVSIAINAALRTFSFYSHGVYYDPNCKGGEADLDHAVLAVGFGVMNGKKYWLVKNSWSNYWGNDGYILMAVKDNNCGVMTSPTYVTM</sequence>
<gene>
    <name evidence="10" type="ORF">NTJ_04748</name>
</gene>
<feature type="domain" description="Cathepsin propeptide inhibitor" evidence="9">
    <location>
        <begin position="245"/>
        <end position="300"/>
    </location>
</feature>
<keyword evidence="7" id="KW-0732">Signal</keyword>
<organism evidence="10 11">
    <name type="scientific">Nesidiocoris tenuis</name>
    <dbReference type="NCBI Taxonomy" id="355587"/>
    <lineage>
        <taxon>Eukaryota</taxon>
        <taxon>Metazoa</taxon>
        <taxon>Ecdysozoa</taxon>
        <taxon>Arthropoda</taxon>
        <taxon>Hexapoda</taxon>
        <taxon>Insecta</taxon>
        <taxon>Pterygota</taxon>
        <taxon>Neoptera</taxon>
        <taxon>Paraneoptera</taxon>
        <taxon>Hemiptera</taxon>
        <taxon>Heteroptera</taxon>
        <taxon>Panheteroptera</taxon>
        <taxon>Cimicomorpha</taxon>
        <taxon>Miridae</taxon>
        <taxon>Dicyphina</taxon>
        <taxon>Nesidiocoris</taxon>
    </lineage>
</organism>
<dbReference type="PROSITE" id="PS00640">
    <property type="entry name" value="THIOL_PROTEASE_ASN"/>
    <property type="match status" value="1"/>
</dbReference>
<comment type="similarity">
    <text evidence="1">Belongs to the peptidase C1 family.</text>
</comment>
<name>A0ABN7AI50_9HEMI</name>
<feature type="domain" description="Peptidase C1A papain C-terminal" evidence="8">
    <location>
        <begin position="332"/>
        <end position="549"/>
    </location>
</feature>
<dbReference type="PRINTS" id="PR00705">
    <property type="entry name" value="PAPAIN"/>
</dbReference>
<evidence type="ECO:0000256" key="7">
    <source>
        <dbReference type="SAM" id="SignalP"/>
    </source>
</evidence>
<dbReference type="Proteomes" id="UP001307889">
    <property type="component" value="Chromosome 3"/>
</dbReference>
<dbReference type="PANTHER" id="PTHR12411">
    <property type="entry name" value="CYSTEINE PROTEASE FAMILY C1-RELATED"/>
    <property type="match status" value="1"/>
</dbReference>
<feature type="chain" id="PRO_5045429904" evidence="7">
    <location>
        <begin position="17"/>
        <end position="550"/>
    </location>
</feature>
<dbReference type="Gene3D" id="3.90.70.10">
    <property type="entry name" value="Cysteine proteinases"/>
    <property type="match status" value="1"/>
</dbReference>
<proteinExistence type="inferred from homology"/>
<keyword evidence="6" id="KW-1015">Disulfide bond</keyword>
<evidence type="ECO:0000313" key="11">
    <source>
        <dbReference type="Proteomes" id="UP001307889"/>
    </source>
</evidence>
<dbReference type="SMART" id="SM00848">
    <property type="entry name" value="Inhibitor_I29"/>
    <property type="match status" value="1"/>
</dbReference>
<dbReference type="EMBL" id="AP028911">
    <property type="protein sequence ID" value="BES91940.1"/>
    <property type="molecule type" value="Genomic_DNA"/>
</dbReference>
<dbReference type="Pfam" id="PF00112">
    <property type="entry name" value="Peptidase_C1"/>
    <property type="match status" value="1"/>
</dbReference>
<dbReference type="InterPro" id="IPR025660">
    <property type="entry name" value="Pept_his_AS"/>
</dbReference>
<keyword evidence="11" id="KW-1185">Reference proteome</keyword>
<keyword evidence="3" id="KW-0378">Hydrolase</keyword>
<dbReference type="PROSITE" id="PS00139">
    <property type="entry name" value="THIOL_PROTEASE_CYS"/>
    <property type="match status" value="1"/>
</dbReference>
<dbReference type="SMART" id="SM00645">
    <property type="entry name" value="Pept_C1"/>
    <property type="match status" value="1"/>
</dbReference>
<feature type="signal peptide" evidence="7">
    <location>
        <begin position="1"/>
        <end position="16"/>
    </location>
</feature>